<evidence type="ECO:0000256" key="6">
    <source>
        <dbReference type="ARBA" id="ARBA00022552"/>
    </source>
</evidence>
<proteinExistence type="inferred from homology"/>
<keyword evidence="11 15" id="KW-0255">Endonuclease</keyword>
<dbReference type="OrthoDB" id="9805026at2"/>
<keyword evidence="12 15" id="KW-0378">Hydrolase</keyword>
<keyword evidence="19" id="KW-1185">Reference proteome</keyword>
<evidence type="ECO:0000256" key="10">
    <source>
        <dbReference type="ARBA" id="ARBA00022723"/>
    </source>
</evidence>
<dbReference type="EMBL" id="CP016027">
    <property type="protein sequence ID" value="ANJ66875.1"/>
    <property type="molecule type" value="Genomic_DNA"/>
</dbReference>
<evidence type="ECO:0000256" key="12">
    <source>
        <dbReference type="ARBA" id="ARBA00022801"/>
    </source>
</evidence>
<dbReference type="InterPro" id="IPR014720">
    <property type="entry name" value="dsRBD_dom"/>
</dbReference>
<keyword evidence="10 15" id="KW-0479">Metal-binding</keyword>
<dbReference type="SMART" id="SM00358">
    <property type="entry name" value="DSRM"/>
    <property type="match status" value="1"/>
</dbReference>
<comment type="cofactor">
    <cofactor evidence="15">
        <name>Mg(2+)</name>
        <dbReference type="ChEBI" id="CHEBI:18420"/>
    </cofactor>
</comment>
<dbReference type="PANTHER" id="PTHR11207:SF0">
    <property type="entry name" value="RIBONUCLEASE 3"/>
    <property type="match status" value="1"/>
</dbReference>
<dbReference type="PROSITE" id="PS50137">
    <property type="entry name" value="DS_RBD"/>
    <property type="match status" value="1"/>
</dbReference>
<dbReference type="CDD" id="cd10845">
    <property type="entry name" value="DSRM_RNAse_III_family"/>
    <property type="match status" value="1"/>
</dbReference>
<dbReference type="GO" id="GO:0019843">
    <property type="term" value="F:rRNA binding"/>
    <property type="evidence" value="ECO:0007669"/>
    <property type="project" value="UniProtKB-KW"/>
</dbReference>
<organism evidence="18 19">
    <name type="scientific">Halothiobacillus diazotrophicus</name>
    <dbReference type="NCBI Taxonomy" id="1860122"/>
    <lineage>
        <taxon>Bacteria</taxon>
        <taxon>Pseudomonadati</taxon>
        <taxon>Pseudomonadota</taxon>
        <taxon>Gammaproteobacteria</taxon>
        <taxon>Chromatiales</taxon>
        <taxon>Halothiobacillaceae</taxon>
        <taxon>Halothiobacillus</taxon>
    </lineage>
</organism>
<evidence type="ECO:0000313" key="19">
    <source>
        <dbReference type="Proteomes" id="UP000078596"/>
    </source>
</evidence>
<evidence type="ECO:0000259" key="17">
    <source>
        <dbReference type="PROSITE" id="PS50142"/>
    </source>
</evidence>
<comment type="catalytic activity">
    <reaction evidence="1 15">
        <text>Endonucleolytic cleavage to 5'-phosphomonoester.</text>
        <dbReference type="EC" id="3.1.26.3"/>
    </reaction>
</comment>
<comment type="subunit">
    <text evidence="4 15">Homodimer.</text>
</comment>
<dbReference type="GO" id="GO:0046872">
    <property type="term" value="F:metal ion binding"/>
    <property type="evidence" value="ECO:0007669"/>
    <property type="project" value="UniProtKB-KW"/>
</dbReference>
<dbReference type="SUPFAM" id="SSF69065">
    <property type="entry name" value="RNase III domain-like"/>
    <property type="match status" value="1"/>
</dbReference>
<dbReference type="CDD" id="cd00593">
    <property type="entry name" value="RIBOc"/>
    <property type="match status" value="1"/>
</dbReference>
<comment type="similarity">
    <text evidence="3">Belongs to the ribonuclease III family.</text>
</comment>
<dbReference type="GO" id="GO:0008033">
    <property type="term" value="P:tRNA processing"/>
    <property type="evidence" value="ECO:0007669"/>
    <property type="project" value="UniProtKB-KW"/>
</dbReference>
<dbReference type="PROSITE" id="PS50142">
    <property type="entry name" value="RNASE_3_2"/>
    <property type="match status" value="1"/>
</dbReference>
<evidence type="ECO:0000256" key="15">
    <source>
        <dbReference type="HAMAP-Rule" id="MF_00104"/>
    </source>
</evidence>
<dbReference type="SMART" id="SM00535">
    <property type="entry name" value="RIBOc"/>
    <property type="match status" value="1"/>
</dbReference>
<feature type="binding site" evidence="15">
    <location>
        <position position="129"/>
    </location>
    <ligand>
        <name>Mg(2+)</name>
        <dbReference type="ChEBI" id="CHEBI:18420"/>
    </ligand>
</feature>
<keyword evidence="7 15" id="KW-0507">mRNA processing</keyword>
<evidence type="ECO:0000256" key="11">
    <source>
        <dbReference type="ARBA" id="ARBA00022759"/>
    </source>
</evidence>
<feature type="active site" evidence="15">
    <location>
        <position position="129"/>
    </location>
</feature>
<evidence type="ECO:0000256" key="7">
    <source>
        <dbReference type="ARBA" id="ARBA00022664"/>
    </source>
</evidence>
<dbReference type="EC" id="3.1.26.3" evidence="15"/>
<keyword evidence="15" id="KW-0699">rRNA-binding</keyword>
<sequence length="251" mass="27061">MSVPKSSLKSTSPLVGEPERLAQLLGIEFAESDLLVMALRHRSAGNLNNERLEFLGDAILNLVIADRLYALHPDAAEGALSRWRASVVREETLATVARGLNLGDYLVLGSGELKSGGFRRDSILADALEATIGAVYLDQGFAVAKAMVERLFAALLENLPDAASLKDPKTRLQEFLQSGKLDLPTYEVTDVRGQAHKQVFEVTCRLTHNQLTSVGRGSSRRKAEQAAAERMLVQLTAATGSSPRQGGHEAG</sequence>
<dbReference type="PROSITE" id="PS00517">
    <property type="entry name" value="RNASE_3_1"/>
    <property type="match status" value="1"/>
</dbReference>
<comment type="function">
    <text evidence="15">Digests double-stranded RNA. Involved in the processing of primary rRNA transcript to yield the immediate precursors to the large and small rRNAs (23S and 16S). Processes some mRNAs, and tRNAs when they are encoded in the rRNA operon. Processes pre-crRNA and tracrRNA of type II CRISPR loci if present in the organism.</text>
</comment>
<dbReference type="GO" id="GO:0005737">
    <property type="term" value="C:cytoplasm"/>
    <property type="evidence" value="ECO:0007669"/>
    <property type="project" value="UniProtKB-SubCell"/>
</dbReference>
<feature type="domain" description="RNase III" evidence="17">
    <location>
        <begin position="18"/>
        <end position="140"/>
    </location>
</feature>
<gene>
    <name evidence="15" type="primary">rnc</name>
    <name evidence="18" type="ORF">A9404_05330</name>
</gene>
<dbReference type="InterPro" id="IPR000999">
    <property type="entry name" value="RNase_III_dom"/>
</dbReference>
<evidence type="ECO:0000256" key="14">
    <source>
        <dbReference type="ARBA" id="ARBA00022884"/>
    </source>
</evidence>
<dbReference type="FunFam" id="3.30.160.20:FF:000003">
    <property type="entry name" value="Ribonuclease 3"/>
    <property type="match status" value="1"/>
</dbReference>
<comment type="subcellular location">
    <subcellularLocation>
        <location evidence="2 15">Cytoplasm</location>
    </subcellularLocation>
</comment>
<dbReference type="Gene3D" id="1.10.1520.10">
    <property type="entry name" value="Ribonuclease III domain"/>
    <property type="match status" value="1"/>
</dbReference>
<dbReference type="FunFam" id="1.10.1520.10:FF:000001">
    <property type="entry name" value="Ribonuclease 3"/>
    <property type="match status" value="1"/>
</dbReference>
<keyword evidence="5 15" id="KW-0963">Cytoplasm</keyword>
<keyword evidence="6 15" id="KW-0698">rRNA processing</keyword>
<dbReference type="GO" id="GO:0010468">
    <property type="term" value="P:regulation of gene expression"/>
    <property type="evidence" value="ECO:0007669"/>
    <property type="project" value="TreeGrafter"/>
</dbReference>
<keyword evidence="13 15" id="KW-0460">Magnesium</keyword>
<dbReference type="InterPro" id="IPR011907">
    <property type="entry name" value="RNase_III"/>
</dbReference>
<keyword evidence="14 15" id="KW-0694">RNA-binding</keyword>
<dbReference type="KEGG" id="haz:A9404_05330"/>
<dbReference type="Gene3D" id="3.30.160.20">
    <property type="match status" value="1"/>
</dbReference>
<dbReference type="RefSeq" id="WP_066099237.1">
    <property type="nucleotide sequence ID" value="NZ_CP016027.1"/>
</dbReference>
<dbReference type="SUPFAM" id="SSF54768">
    <property type="entry name" value="dsRNA-binding domain-like"/>
    <property type="match status" value="1"/>
</dbReference>
<dbReference type="PANTHER" id="PTHR11207">
    <property type="entry name" value="RIBONUCLEASE III"/>
    <property type="match status" value="1"/>
</dbReference>
<protein>
    <recommendedName>
        <fullName evidence="15">Ribonuclease 3</fullName>
        <ecNumber evidence="15">3.1.26.3</ecNumber>
    </recommendedName>
    <alternativeName>
        <fullName evidence="15">Ribonuclease III</fullName>
        <shortName evidence="15">RNase III</shortName>
    </alternativeName>
</protein>
<dbReference type="Pfam" id="PF00035">
    <property type="entry name" value="dsrm"/>
    <property type="match status" value="1"/>
</dbReference>
<dbReference type="GO" id="GO:0006397">
    <property type="term" value="P:mRNA processing"/>
    <property type="evidence" value="ECO:0007669"/>
    <property type="project" value="UniProtKB-UniRule"/>
</dbReference>
<dbReference type="Proteomes" id="UP000078596">
    <property type="component" value="Chromosome"/>
</dbReference>
<evidence type="ECO:0000256" key="1">
    <source>
        <dbReference type="ARBA" id="ARBA00000109"/>
    </source>
</evidence>
<dbReference type="Pfam" id="PF14622">
    <property type="entry name" value="Ribonucleas_3_3"/>
    <property type="match status" value="1"/>
</dbReference>
<feature type="active site" evidence="15">
    <location>
        <position position="57"/>
    </location>
</feature>
<evidence type="ECO:0000256" key="2">
    <source>
        <dbReference type="ARBA" id="ARBA00004496"/>
    </source>
</evidence>
<feature type="binding site" evidence="15">
    <location>
        <position position="53"/>
    </location>
    <ligand>
        <name>Mg(2+)</name>
        <dbReference type="ChEBI" id="CHEBI:18420"/>
    </ligand>
</feature>
<feature type="domain" description="DRBM" evidence="16">
    <location>
        <begin position="167"/>
        <end position="237"/>
    </location>
</feature>
<dbReference type="STRING" id="1860122.A9404_05330"/>
<dbReference type="HAMAP" id="MF_00104">
    <property type="entry name" value="RNase_III"/>
    <property type="match status" value="1"/>
</dbReference>
<feature type="binding site" evidence="15">
    <location>
        <position position="126"/>
    </location>
    <ligand>
        <name>Mg(2+)</name>
        <dbReference type="ChEBI" id="CHEBI:18420"/>
    </ligand>
</feature>
<dbReference type="InterPro" id="IPR036389">
    <property type="entry name" value="RNase_III_sf"/>
</dbReference>
<evidence type="ECO:0000256" key="8">
    <source>
        <dbReference type="ARBA" id="ARBA00022694"/>
    </source>
</evidence>
<evidence type="ECO:0000259" key="16">
    <source>
        <dbReference type="PROSITE" id="PS50137"/>
    </source>
</evidence>
<keyword evidence="9 15" id="KW-0540">Nuclease</keyword>
<accession>A0A191ZG94</accession>
<name>A0A191ZG94_9GAMM</name>
<dbReference type="GO" id="GO:0006364">
    <property type="term" value="P:rRNA processing"/>
    <property type="evidence" value="ECO:0007669"/>
    <property type="project" value="UniProtKB-UniRule"/>
</dbReference>
<evidence type="ECO:0000256" key="13">
    <source>
        <dbReference type="ARBA" id="ARBA00022842"/>
    </source>
</evidence>
<dbReference type="GO" id="GO:0004525">
    <property type="term" value="F:ribonuclease III activity"/>
    <property type="evidence" value="ECO:0007669"/>
    <property type="project" value="UniProtKB-UniRule"/>
</dbReference>
<evidence type="ECO:0000256" key="5">
    <source>
        <dbReference type="ARBA" id="ARBA00022490"/>
    </source>
</evidence>
<dbReference type="NCBIfam" id="TIGR02191">
    <property type="entry name" value="RNaseIII"/>
    <property type="match status" value="1"/>
</dbReference>
<reference evidence="18 19" key="1">
    <citation type="submission" date="2016-06" db="EMBL/GenBank/DDBJ databases">
        <title>Insight into the functional genes involving in sulfur oxidation in Pearl River water.</title>
        <authorList>
            <person name="Luo J."/>
            <person name="Tan X."/>
            <person name="Lin W."/>
        </authorList>
    </citation>
    <scope>NUCLEOTIDE SEQUENCE [LARGE SCALE GENOMIC DNA]</scope>
    <source>
        <strain evidence="18 19">LS2</strain>
    </source>
</reference>
<keyword evidence="8 15" id="KW-0819">tRNA processing</keyword>
<evidence type="ECO:0000313" key="18">
    <source>
        <dbReference type="EMBL" id="ANJ66875.1"/>
    </source>
</evidence>
<dbReference type="GO" id="GO:0003725">
    <property type="term" value="F:double-stranded RNA binding"/>
    <property type="evidence" value="ECO:0007669"/>
    <property type="project" value="TreeGrafter"/>
</dbReference>
<evidence type="ECO:0000256" key="4">
    <source>
        <dbReference type="ARBA" id="ARBA00011738"/>
    </source>
</evidence>
<evidence type="ECO:0000256" key="3">
    <source>
        <dbReference type="ARBA" id="ARBA00010183"/>
    </source>
</evidence>
<evidence type="ECO:0000256" key="9">
    <source>
        <dbReference type="ARBA" id="ARBA00022722"/>
    </source>
</evidence>
<dbReference type="AlphaFoldDB" id="A0A191ZG94"/>
<dbReference type="GO" id="GO:0042802">
    <property type="term" value="F:identical protein binding"/>
    <property type="evidence" value="ECO:0007669"/>
    <property type="project" value="UniProtKB-ARBA"/>
</dbReference>